<evidence type="ECO:0000313" key="5">
    <source>
        <dbReference type="Proteomes" id="UP000242875"/>
    </source>
</evidence>
<dbReference type="InterPro" id="IPR015915">
    <property type="entry name" value="Kelch-typ_b-propeller"/>
</dbReference>
<accession>A0A261XWJ5</accession>
<proteinExistence type="predicted"/>
<dbReference type="SUPFAM" id="SSF50952">
    <property type="entry name" value="Soluble quinoprotein glucose dehydrogenase"/>
    <property type="match status" value="1"/>
</dbReference>
<feature type="chain" id="PRO_5012989463" evidence="3">
    <location>
        <begin position="21"/>
        <end position="371"/>
    </location>
</feature>
<dbReference type="PANTHER" id="PTHR46344:SF27">
    <property type="entry name" value="KELCH REPEAT SUPERFAMILY PROTEIN"/>
    <property type="match status" value="1"/>
</dbReference>
<name>A0A261XWJ5_9FUNG</name>
<keyword evidence="5" id="KW-1185">Reference proteome</keyword>
<evidence type="ECO:0000256" key="1">
    <source>
        <dbReference type="ARBA" id="ARBA00022441"/>
    </source>
</evidence>
<evidence type="ECO:0000256" key="2">
    <source>
        <dbReference type="ARBA" id="ARBA00022737"/>
    </source>
</evidence>
<dbReference type="Gene3D" id="2.120.10.80">
    <property type="entry name" value="Kelch-type beta propeller"/>
    <property type="match status" value="1"/>
</dbReference>
<protein>
    <submittedName>
        <fullName evidence="4">Uncharacterized protein</fullName>
    </submittedName>
</protein>
<evidence type="ECO:0000313" key="4">
    <source>
        <dbReference type="EMBL" id="OZJ02722.1"/>
    </source>
</evidence>
<gene>
    <name evidence="4" type="ORF">BZG36_05106</name>
</gene>
<evidence type="ECO:0000256" key="3">
    <source>
        <dbReference type="SAM" id="SignalP"/>
    </source>
</evidence>
<dbReference type="InterPro" id="IPR011041">
    <property type="entry name" value="Quinoprot_gluc/sorb_DH_b-prop"/>
</dbReference>
<keyword evidence="2" id="KW-0677">Repeat</keyword>
<sequence>MKTAYLAALLLLEYFVQILSQLVSLPPYPGKHDSRCNTITAMTGAIVKDKIFVFGGCYNIPHVYNVTDEIYSYNVVTEEWIMEGKTPWPLKSASLQVVNDDIYLYNIRWNSTERTSIGLWAYNTKNGAWKSHGDFPFLWHGALVSCEHDGKLYFGGSDDGFQRNILQVYDLSTESWKSAIYLSDRLVLRALICRHQSIQLIAGRLGDIDEDELRQRHRGHSGPQSVANLHRNGTLGYPPVLIRAYTRGQISNADPSDPNLYMLIQSGNHISISYLNLDTFEEKPVGSILSNVQMPLLMVHGKAVYLLGGVKSRRSRNIDPFGKQNSDEDATALEEEENIFHHKFIVNEAVVPTNLTLHRQGVQWDNGRFEK</sequence>
<dbReference type="InterPro" id="IPR006652">
    <property type="entry name" value="Kelch_1"/>
</dbReference>
<feature type="signal peptide" evidence="3">
    <location>
        <begin position="1"/>
        <end position="20"/>
    </location>
</feature>
<comment type="caution">
    <text evidence="4">The sequence shown here is derived from an EMBL/GenBank/DDBJ whole genome shotgun (WGS) entry which is preliminary data.</text>
</comment>
<reference evidence="4 5" key="1">
    <citation type="journal article" date="2017" name="Mycologia">
        <title>Bifiguratus adelaidae, gen. et sp. nov., a new member of Mucoromycotina in endophytic and soil-dwelling habitats.</title>
        <authorList>
            <person name="Torres-Cruz T.J."/>
            <person name="Billingsley Tobias T.L."/>
            <person name="Almatruk M."/>
            <person name="Hesse C."/>
            <person name="Kuske C.R."/>
            <person name="Desiro A."/>
            <person name="Benucci G.M."/>
            <person name="Bonito G."/>
            <person name="Stajich J.E."/>
            <person name="Dunlap C."/>
            <person name="Arnold A.E."/>
            <person name="Porras-Alfaro A."/>
        </authorList>
    </citation>
    <scope>NUCLEOTIDE SEQUENCE [LARGE SCALE GENOMIC DNA]</scope>
    <source>
        <strain evidence="4 5">AZ0501</strain>
    </source>
</reference>
<keyword evidence="3" id="KW-0732">Signal</keyword>
<keyword evidence="1" id="KW-0880">Kelch repeat</keyword>
<dbReference type="Proteomes" id="UP000242875">
    <property type="component" value="Unassembled WGS sequence"/>
</dbReference>
<dbReference type="AlphaFoldDB" id="A0A261XWJ5"/>
<dbReference type="EMBL" id="MVBO01000130">
    <property type="protein sequence ID" value="OZJ02722.1"/>
    <property type="molecule type" value="Genomic_DNA"/>
</dbReference>
<dbReference type="PANTHER" id="PTHR46344">
    <property type="entry name" value="OS02G0202900 PROTEIN"/>
    <property type="match status" value="1"/>
</dbReference>
<organism evidence="4 5">
    <name type="scientific">Bifiguratus adelaidae</name>
    <dbReference type="NCBI Taxonomy" id="1938954"/>
    <lineage>
        <taxon>Eukaryota</taxon>
        <taxon>Fungi</taxon>
        <taxon>Fungi incertae sedis</taxon>
        <taxon>Mucoromycota</taxon>
        <taxon>Mucoromycotina</taxon>
        <taxon>Endogonomycetes</taxon>
        <taxon>Endogonales</taxon>
        <taxon>Endogonales incertae sedis</taxon>
        <taxon>Bifiguratus</taxon>
    </lineage>
</organism>
<dbReference type="SUPFAM" id="SSF117281">
    <property type="entry name" value="Kelch motif"/>
    <property type="match status" value="1"/>
</dbReference>
<dbReference type="OrthoDB" id="10250130at2759"/>
<dbReference type="Pfam" id="PF01344">
    <property type="entry name" value="Kelch_1"/>
    <property type="match status" value="1"/>
</dbReference>